<name>A0A2A4X765_UNCAE</name>
<proteinExistence type="predicted"/>
<gene>
    <name evidence="1" type="ORF">COB21_00495</name>
</gene>
<evidence type="ECO:0000313" key="1">
    <source>
        <dbReference type="EMBL" id="PCI78512.1"/>
    </source>
</evidence>
<reference evidence="2" key="1">
    <citation type="submission" date="2017-08" db="EMBL/GenBank/DDBJ databases">
        <title>A dynamic microbial community with high functional redundancy inhabits the cold, oxic subseafloor aquifer.</title>
        <authorList>
            <person name="Tully B.J."/>
            <person name="Wheat C.G."/>
            <person name="Glazer B.T."/>
            <person name="Huber J.A."/>
        </authorList>
    </citation>
    <scope>NUCLEOTIDE SEQUENCE [LARGE SCALE GENOMIC DNA]</scope>
</reference>
<accession>A0A2A4X765</accession>
<comment type="caution">
    <text evidence="1">The sequence shown here is derived from an EMBL/GenBank/DDBJ whole genome shotgun (WGS) entry which is preliminary data.</text>
</comment>
<feature type="non-terminal residue" evidence="1">
    <location>
        <position position="1"/>
    </location>
</feature>
<dbReference type="Proteomes" id="UP000218775">
    <property type="component" value="Unassembled WGS sequence"/>
</dbReference>
<dbReference type="EMBL" id="NVUK01000004">
    <property type="protein sequence ID" value="PCI78512.1"/>
    <property type="molecule type" value="Genomic_DNA"/>
</dbReference>
<organism evidence="1 2">
    <name type="scientific">Aerophobetes bacterium</name>
    <dbReference type="NCBI Taxonomy" id="2030807"/>
    <lineage>
        <taxon>Bacteria</taxon>
        <taxon>Candidatus Aerophobota</taxon>
    </lineage>
</organism>
<evidence type="ECO:0000313" key="2">
    <source>
        <dbReference type="Proteomes" id="UP000218775"/>
    </source>
</evidence>
<protein>
    <submittedName>
        <fullName evidence="1">Uncharacterized protein</fullName>
    </submittedName>
</protein>
<dbReference type="AlphaFoldDB" id="A0A2A4X765"/>
<sequence>ALLTGKIKNSVLFKSELLPLLGVVWSHHEHWMYLLATGDFKGKIGDVNKGDWVIGPVIVDDQTLTSYINSLSCLTDSIKEKVSKEDYAKFFGQILGKAAETNVFLQAIAYCLQELSQKDIKGNRGALDTKVAKIVKNKLNTKFSENRQTSILNILRNRHKYRKLTPSNPL</sequence>